<dbReference type="Proteomes" id="UP000247233">
    <property type="component" value="Unassembled WGS sequence"/>
</dbReference>
<dbReference type="GeneID" id="37070843"/>
<evidence type="ECO:0000313" key="2">
    <source>
        <dbReference type="Proteomes" id="UP000247233"/>
    </source>
</evidence>
<protein>
    <submittedName>
        <fullName evidence="1">Uncharacterized protein</fullName>
    </submittedName>
</protein>
<sequence>MQNSTGIGVLDPGLLCSGPVQLACNRTRIRLTSPEFCLRLLSARVIGSAASCIPHGRQLCSLFLIFLSLASFGNGHRHRITLPNQPTQRFLKTGARDVEICGIVYLERQSRQAGRRDDQHRSRYK</sequence>
<organism evidence="1 2">
    <name type="scientific">Aspergillus heteromorphus CBS 117.55</name>
    <dbReference type="NCBI Taxonomy" id="1448321"/>
    <lineage>
        <taxon>Eukaryota</taxon>
        <taxon>Fungi</taxon>
        <taxon>Dikarya</taxon>
        <taxon>Ascomycota</taxon>
        <taxon>Pezizomycotina</taxon>
        <taxon>Eurotiomycetes</taxon>
        <taxon>Eurotiomycetidae</taxon>
        <taxon>Eurotiales</taxon>
        <taxon>Aspergillaceae</taxon>
        <taxon>Aspergillus</taxon>
        <taxon>Aspergillus subgen. Circumdati</taxon>
    </lineage>
</organism>
<comment type="caution">
    <text evidence="1">The sequence shown here is derived from an EMBL/GenBank/DDBJ whole genome shotgun (WGS) entry which is preliminary data.</text>
</comment>
<dbReference type="VEuPathDB" id="FungiDB:BO70DRAFT_63741"/>
<keyword evidence="2" id="KW-1185">Reference proteome</keyword>
<evidence type="ECO:0000313" key="1">
    <source>
        <dbReference type="EMBL" id="PWY78384.1"/>
    </source>
</evidence>
<dbReference type="RefSeq" id="XP_025398325.1">
    <property type="nucleotide sequence ID" value="XM_025548606.1"/>
</dbReference>
<accession>A0A317VVG4</accession>
<dbReference type="AlphaFoldDB" id="A0A317VVG4"/>
<proteinExistence type="predicted"/>
<reference evidence="1 2" key="1">
    <citation type="submission" date="2016-12" db="EMBL/GenBank/DDBJ databases">
        <title>The genomes of Aspergillus section Nigri reveals drivers in fungal speciation.</title>
        <authorList>
            <consortium name="DOE Joint Genome Institute"/>
            <person name="Vesth T.C."/>
            <person name="Nybo J."/>
            <person name="Theobald S."/>
            <person name="Brandl J."/>
            <person name="Frisvad J.C."/>
            <person name="Nielsen K.F."/>
            <person name="Lyhne E.K."/>
            <person name="Kogle M.E."/>
            <person name="Kuo A."/>
            <person name="Riley R."/>
            <person name="Clum A."/>
            <person name="Nolan M."/>
            <person name="Lipzen A."/>
            <person name="Salamov A."/>
            <person name="Henrissat B."/>
            <person name="Wiebenga A."/>
            <person name="De Vries R.P."/>
            <person name="Grigoriev I.V."/>
            <person name="Mortensen U.H."/>
            <person name="Andersen M.R."/>
            <person name="Baker S.E."/>
        </authorList>
    </citation>
    <scope>NUCLEOTIDE SEQUENCE [LARGE SCALE GENOMIC DNA]</scope>
    <source>
        <strain evidence="1 2">CBS 117.55</strain>
    </source>
</reference>
<dbReference type="EMBL" id="MSFL01000017">
    <property type="protein sequence ID" value="PWY78384.1"/>
    <property type="molecule type" value="Genomic_DNA"/>
</dbReference>
<gene>
    <name evidence="1" type="ORF">BO70DRAFT_63741</name>
</gene>
<name>A0A317VVG4_9EURO</name>